<proteinExistence type="predicted"/>
<protein>
    <submittedName>
        <fullName evidence="1">ArsR family transcriptional regulator</fullName>
    </submittedName>
</protein>
<comment type="caution">
    <text evidence="1">The sequence shown here is derived from an EMBL/GenBank/DDBJ whole genome shotgun (WGS) entry which is preliminary data.</text>
</comment>
<evidence type="ECO:0000313" key="2">
    <source>
        <dbReference type="Proteomes" id="UP001427805"/>
    </source>
</evidence>
<name>A0ABV0B7V0_9SPHN</name>
<dbReference type="RefSeq" id="WP_346245794.1">
    <property type="nucleotide sequence ID" value="NZ_JBDIZK010000003.1"/>
</dbReference>
<keyword evidence="2" id="KW-1185">Reference proteome</keyword>
<gene>
    <name evidence="1" type="ORF">TPR58_06430</name>
</gene>
<accession>A0ABV0B7V0</accession>
<dbReference type="Proteomes" id="UP001427805">
    <property type="component" value="Unassembled WGS sequence"/>
</dbReference>
<evidence type="ECO:0000313" key="1">
    <source>
        <dbReference type="EMBL" id="MEN3746796.1"/>
    </source>
</evidence>
<dbReference type="EMBL" id="JBDIZK010000003">
    <property type="protein sequence ID" value="MEN3746796.1"/>
    <property type="molecule type" value="Genomic_DNA"/>
</dbReference>
<sequence length="323" mass="35275">MTMLTLSRQAEGAPPRGDGGRLLARLLAEMHATASASSIRAFDGDVNRAILFMAIARESGILSGLSDGHAVPEGRGQGRAISINALAASMSRPFETVRRHVNALIEDDLCVRTPAGVMVPAAVHSRPEVAAQFRIHHDVLVRLIEDMAWFDMPLPKTRASVRYDWRTGLVAAHDILLTGLEFHAWRFPSWLDLVLVATILCANARPFVYDREVALKFAEFDAPPPEGMRVPVPASFIARSLGLPPSTTQRRVNLLIEGGALVREASGVIVSTSAEEDIATIDASRTSNDHTRQIFARLAAGGFRFDDPARCYLESRPEPTPFH</sequence>
<reference evidence="1 2" key="1">
    <citation type="submission" date="2024-05" db="EMBL/GenBank/DDBJ databases">
        <title>Sphingomonas sp. HF-S3 16S ribosomal RNA gene Genome sequencing and assembly.</title>
        <authorList>
            <person name="Lee H."/>
        </authorList>
    </citation>
    <scope>NUCLEOTIDE SEQUENCE [LARGE SCALE GENOMIC DNA]</scope>
    <source>
        <strain evidence="1 2">HF-S3</strain>
    </source>
</reference>
<organism evidence="1 2">
    <name type="scientific">Sphingomonas rustica</name>
    <dbReference type="NCBI Taxonomy" id="3103142"/>
    <lineage>
        <taxon>Bacteria</taxon>
        <taxon>Pseudomonadati</taxon>
        <taxon>Pseudomonadota</taxon>
        <taxon>Alphaproteobacteria</taxon>
        <taxon>Sphingomonadales</taxon>
        <taxon>Sphingomonadaceae</taxon>
        <taxon>Sphingomonas</taxon>
    </lineage>
</organism>